<dbReference type="STRING" id="6186.A0A183KE03"/>
<gene>
    <name evidence="2" type="ORF">SCUD_LOCUS13246</name>
</gene>
<evidence type="ECO:0000313" key="4">
    <source>
        <dbReference type="WBParaSite" id="SCUD_0001324901-mRNA-1"/>
    </source>
</evidence>
<proteinExistence type="predicted"/>
<dbReference type="AlphaFoldDB" id="A0A183KE03"/>
<dbReference type="Proteomes" id="UP000279833">
    <property type="component" value="Unassembled WGS sequence"/>
</dbReference>
<feature type="compositionally biased region" description="Acidic residues" evidence="1">
    <location>
        <begin position="53"/>
        <end position="62"/>
    </location>
</feature>
<accession>A0A183KE03</accession>
<protein>
    <submittedName>
        <fullName evidence="2 4">Uncharacterized protein</fullName>
    </submittedName>
</protein>
<evidence type="ECO:0000313" key="3">
    <source>
        <dbReference type="Proteomes" id="UP000279833"/>
    </source>
</evidence>
<dbReference type="WBParaSite" id="SCUD_0001324901-mRNA-1">
    <property type="protein sequence ID" value="SCUD_0001324901-mRNA-1"/>
    <property type="gene ID" value="SCUD_0001324901"/>
</dbReference>
<name>A0A183KE03_9TREM</name>
<sequence length="128" mass="14936">MKRTHKYFIINKNGNKETVSIDRIKPAFYEAPQDKEDNSANKQSLPSIHEKQEEEEEEEEEEKLSTTPSCLTRSGRLTENPSVMFISPYKQQKQSTETMIEVLHYQVHPKEKTFSCGFINSCAPYYHC</sequence>
<dbReference type="EMBL" id="UZAK01035731">
    <property type="protein sequence ID" value="VDP51912.1"/>
    <property type="molecule type" value="Genomic_DNA"/>
</dbReference>
<keyword evidence="3" id="KW-1185">Reference proteome</keyword>
<evidence type="ECO:0000256" key="1">
    <source>
        <dbReference type="SAM" id="MobiDB-lite"/>
    </source>
</evidence>
<feature type="compositionally biased region" description="Polar residues" evidence="1">
    <location>
        <begin position="65"/>
        <end position="75"/>
    </location>
</feature>
<reference evidence="4" key="1">
    <citation type="submission" date="2016-06" db="UniProtKB">
        <authorList>
            <consortium name="WormBaseParasite"/>
        </authorList>
    </citation>
    <scope>IDENTIFICATION</scope>
</reference>
<reference evidence="2 3" key="2">
    <citation type="submission" date="2018-11" db="EMBL/GenBank/DDBJ databases">
        <authorList>
            <consortium name="Pathogen Informatics"/>
        </authorList>
    </citation>
    <scope>NUCLEOTIDE SEQUENCE [LARGE SCALE GENOMIC DNA]</scope>
    <source>
        <strain evidence="2">Dakar</strain>
        <strain evidence="3">Dakar, Senegal</strain>
    </source>
</reference>
<organism evidence="4">
    <name type="scientific">Schistosoma curassoni</name>
    <dbReference type="NCBI Taxonomy" id="6186"/>
    <lineage>
        <taxon>Eukaryota</taxon>
        <taxon>Metazoa</taxon>
        <taxon>Spiralia</taxon>
        <taxon>Lophotrochozoa</taxon>
        <taxon>Platyhelminthes</taxon>
        <taxon>Trematoda</taxon>
        <taxon>Digenea</taxon>
        <taxon>Strigeidida</taxon>
        <taxon>Schistosomatoidea</taxon>
        <taxon>Schistosomatidae</taxon>
        <taxon>Schistosoma</taxon>
    </lineage>
</organism>
<feature type="region of interest" description="Disordered" evidence="1">
    <location>
        <begin position="28"/>
        <end position="75"/>
    </location>
</feature>
<evidence type="ECO:0000313" key="2">
    <source>
        <dbReference type="EMBL" id="VDP51912.1"/>
    </source>
</evidence>